<proteinExistence type="predicted"/>
<protein>
    <submittedName>
        <fullName evidence="1">Uncharacterized protein</fullName>
    </submittedName>
</protein>
<reference evidence="1" key="1">
    <citation type="journal article" date="2019" name="Emerg. Microbes Infect.">
        <title>Comprehensive subspecies identification of 175 nontuberculous mycobacteria species based on 7547 genomic profiles.</title>
        <authorList>
            <person name="Matsumoto Y."/>
            <person name="Kinjo T."/>
            <person name="Motooka D."/>
            <person name="Nabeya D."/>
            <person name="Jung N."/>
            <person name="Uechi K."/>
            <person name="Horii T."/>
            <person name="Iida T."/>
            <person name="Fujita J."/>
            <person name="Nakamura S."/>
        </authorList>
    </citation>
    <scope>NUCLEOTIDE SEQUENCE [LARGE SCALE GENOMIC DNA]</scope>
    <source>
        <strain evidence="1">JCM 13671</strain>
    </source>
</reference>
<sequence length="97" mass="9747">MGDLDVQLTGLRTFAAQCGSEAVELSGAAAPVSAGPVFQPTTAAVTAVSAAVTAMAARLSDRAETTGVKMDAAATTFAEQERRSATQIAATTPTFLV</sequence>
<name>A0A7I7XT16_9MYCO</name>
<reference evidence="1" key="2">
    <citation type="submission" date="2020-02" db="EMBL/GenBank/DDBJ databases">
        <authorList>
            <person name="Matsumoto Y."/>
            <person name="Motooka D."/>
            <person name="Nakamura S."/>
        </authorList>
    </citation>
    <scope>NUCLEOTIDE SEQUENCE</scope>
    <source>
        <strain evidence="1">JCM 13671</strain>
    </source>
</reference>
<dbReference type="RefSeq" id="WP_085156684.1">
    <property type="nucleotide sequence ID" value="NZ_AP022612.1"/>
</dbReference>
<gene>
    <name evidence="1" type="ORF">MCNF_10040</name>
</gene>
<dbReference type="Proteomes" id="UP000466931">
    <property type="component" value="Chromosome"/>
</dbReference>
<keyword evidence="2" id="KW-1185">Reference proteome</keyword>
<dbReference type="OrthoDB" id="4762717at2"/>
<dbReference type="AlphaFoldDB" id="A0A7I7XT16"/>
<evidence type="ECO:0000313" key="1">
    <source>
        <dbReference type="EMBL" id="BBZ32399.1"/>
    </source>
</evidence>
<accession>A0A7I7XT16</accession>
<dbReference type="EMBL" id="AP022612">
    <property type="protein sequence ID" value="BBZ32399.1"/>
    <property type="molecule type" value="Genomic_DNA"/>
</dbReference>
<evidence type="ECO:0000313" key="2">
    <source>
        <dbReference type="Proteomes" id="UP000466931"/>
    </source>
</evidence>
<organism evidence="1 2">
    <name type="scientific">Mycolicibacterium confluentis</name>
    <dbReference type="NCBI Taxonomy" id="28047"/>
    <lineage>
        <taxon>Bacteria</taxon>
        <taxon>Bacillati</taxon>
        <taxon>Actinomycetota</taxon>
        <taxon>Actinomycetes</taxon>
        <taxon>Mycobacteriales</taxon>
        <taxon>Mycobacteriaceae</taxon>
        <taxon>Mycolicibacterium</taxon>
    </lineage>
</organism>